<sequence length="91" mass="10018">MATTDLERQSTSKVDLADAPSRDWGWHGTNRNAARIAGIVVAICLVCMLHGNQIGHVEDIWLVAFAVVIVFVIACDWVSGRGKWKSGRRNV</sequence>
<keyword evidence="1" id="KW-1133">Transmembrane helix</keyword>
<feature type="transmembrane region" description="Helical" evidence="1">
    <location>
        <begin position="60"/>
        <end position="79"/>
    </location>
</feature>
<evidence type="ECO:0000313" key="2">
    <source>
        <dbReference type="EMBL" id="GAA4389548.1"/>
    </source>
</evidence>
<dbReference type="InterPro" id="IPR024341">
    <property type="entry name" value="DUF2631"/>
</dbReference>
<keyword evidence="1" id="KW-0812">Transmembrane</keyword>
<accession>A0ABP8JEL5</accession>
<dbReference type="EMBL" id="BAABFR010000019">
    <property type="protein sequence ID" value="GAA4389548.1"/>
    <property type="molecule type" value="Genomic_DNA"/>
</dbReference>
<gene>
    <name evidence="2" type="ORF">GCM10023147_16440</name>
</gene>
<proteinExistence type="predicted"/>
<organism evidence="2 3">
    <name type="scientific">Tsukamurella soli</name>
    <dbReference type="NCBI Taxonomy" id="644556"/>
    <lineage>
        <taxon>Bacteria</taxon>
        <taxon>Bacillati</taxon>
        <taxon>Actinomycetota</taxon>
        <taxon>Actinomycetes</taxon>
        <taxon>Mycobacteriales</taxon>
        <taxon>Tsukamurellaceae</taxon>
        <taxon>Tsukamurella</taxon>
    </lineage>
</organism>
<dbReference type="Pfam" id="PF10939">
    <property type="entry name" value="DUF2631"/>
    <property type="match status" value="1"/>
</dbReference>
<evidence type="ECO:0000313" key="3">
    <source>
        <dbReference type="Proteomes" id="UP001500635"/>
    </source>
</evidence>
<reference evidence="3" key="1">
    <citation type="journal article" date="2019" name="Int. J. Syst. Evol. Microbiol.">
        <title>The Global Catalogue of Microorganisms (GCM) 10K type strain sequencing project: providing services to taxonomists for standard genome sequencing and annotation.</title>
        <authorList>
            <consortium name="The Broad Institute Genomics Platform"/>
            <consortium name="The Broad Institute Genome Sequencing Center for Infectious Disease"/>
            <person name="Wu L."/>
            <person name="Ma J."/>
        </authorList>
    </citation>
    <scope>NUCLEOTIDE SEQUENCE [LARGE SCALE GENOMIC DNA]</scope>
    <source>
        <strain evidence="3">JCM 17688</strain>
    </source>
</reference>
<keyword evidence="3" id="KW-1185">Reference proteome</keyword>
<keyword evidence="1" id="KW-0472">Membrane</keyword>
<dbReference type="RefSeq" id="WP_344993563.1">
    <property type="nucleotide sequence ID" value="NZ_BAABFR010000019.1"/>
</dbReference>
<name>A0ABP8JEL5_9ACTN</name>
<protein>
    <submittedName>
        <fullName evidence="2">DUF2631 domain-containing protein</fullName>
    </submittedName>
</protein>
<dbReference type="Proteomes" id="UP001500635">
    <property type="component" value="Unassembled WGS sequence"/>
</dbReference>
<evidence type="ECO:0000256" key="1">
    <source>
        <dbReference type="SAM" id="Phobius"/>
    </source>
</evidence>
<comment type="caution">
    <text evidence="2">The sequence shown here is derived from an EMBL/GenBank/DDBJ whole genome shotgun (WGS) entry which is preliminary data.</text>
</comment>
<feature type="transmembrane region" description="Helical" evidence="1">
    <location>
        <begin position="36"/>
        <end position="54"/>
    </location>
</feature>